<proteinExistence type="predicted"/>
<organism evidence="1 3">
    <name type="scientific">Strigomonas culicis</name>
    <dbReference type="NCBI Taxonomy" id="28005"/>
    <lineage>
        <taxon>Eukaryota</taxon>
        <taxon>Discoba</taxon>
        <taxon>Euglenozoa</taxon>
        <taxon>Kinetoplastea</taxon>
        <taxon>Metakinetoplastina</taxon>
        <taxon>Trypanosomatida</taxon>
        <taxon>Trypanosomatidae</taxon>
        <taxon>Strigomonadinae</taxon>
        <taxon>Strigomonas</taxon>
    </lineage>
</organism>
<reference evidence="1 3" key="1">
    <citation type="journal article" date="2013" name="PLoS ONE">
        <title>Predicting the Proteins of Angomonas deanei, Strigomonas culicis and Their Respective Endosymbionts Reveals New Aspects of the Trypanosomatidae Family.</title>
        <authorList>
            <person name="Motta M.C."/>
            <person name="Martins A.C."/>
            <person name="de Souza S.S."/>
            <person name="Catta-Preta C.M."/>
            <person name="Silva R."/>
            <person name="Klein C.C."/>
            <person name="de Almeida L.G."/>
            <person name="de Lima Cunha O."/>
            <person name="Ciapina L.P."/>
            <person name="Brocchi M."/>
            <person name="Colabardini A.C."/>
            <person name="de Araujo Lima B."/>
            <person name="Machado C.R."/>
            <person name="de Almeida Soares C.M."/>
            <person name="Probst C.M."/>
            <person name="de Menezes C.B."/>
            <person name="Thompson C.E."/>
            <person name="Bartholomeu D.C."/>
            <person name="Gradia D.F."/>
            <person name="Pavoni D.P."/>
            <person name="Grisard E.C."/>
            <person name="Fantinatti-Garboggini F."/>
            <person name="Marchini F.K."/>
            <person name="Rodrigues-Luiz G.F."/>
            <person name="Wagner G."/>
            <person name="Goldman G.H."/>
            <person name="Fietto J.L."/>
            <person name="Elias M.C."/>
            <person name="Goldman M.H."/>
            <person name="Sagot M.F."/>
            <person name="Pereira M."/>
            <person name="Stoco P.H."/>
            <person name="de Mendonca-Neto R.P."/>
            <person name="Teixeira S.M."/>
            <person name="Maciel T.E."/>
            <person name="de Oliveira Mendes T.A."/>
            <person name="Urmenyi T.P."/>
            <person name="de Souza W."/>
            <person name="Schenkman S."/>
            <person name="de Vasconcelos A.T."/>
        </authorList>
    </citation>
    <scope>NUCLEOTIDE SEQUENCE [LARGE SCALE GENOMIC DNA]</scope>
</reference>
<evidence type="ECO:0000313" key="1">
    <source>
        <dbReference type="EMBL" id="EPY31848.1"/>
    </source>
</evidence>
<dbReference type="OrthoDB" id="2245455at2759"/>
<name>S9USG7_9TRYP</name>
<sequence length="323" mass="36847">MSILSESIIQTLTILQQATALDFAGEAAQAAAMYGSVNSRLDEIMEVLPADQAGIVRRHVEEIKRKQEMLRHAQWVSEQKSIFPQFDVAFTPMPTPVEEFRVPRDTVTRVYWLMRRLSTSMQQGAYLTPNLYVPKDVWHQAGASDVLKYIPSKIKYLSALCEATDPLLAVNTLGDFAKTIKLLKKFVEHEGELRELLDQDTGRRKDAKQKKSMWSKMFSSKKTQGDVDVLLTWVVNAFEQCQLFGRWYVYFVQAVQVPNVPEAEVREVLSLLKTVAFQLYDGPCVYMLRDMAVLMERFDEKSCKSASKLLPMDIKLEGDTSTD</sequence>
<dbReference type="AlphaFoldDB" id="S9USG7"/>
<dbReference type="EMBL" id="ATMH01003177">
    <property type="protein sequence ID" value="EPY31848.1"/>
    <property type="molecule type" value="Genomic_DNA"/>
</dbReference>
<evidence type="ECO:0000313" key="3">
    <source>
        <dbReference type="Proteomes" id="UP000015354"/>
    </source>
</evidence>
<dbReference type="PANTHER" id="PTHR37327:SF1">
    <property type="entry name" value="MICROTUBULE INTERACTING AND TRANSPORT DOMAIN-CONTAINING PROTEIN"/>
    <property type="match status" value="1"/>
</dbReference>
<comment type="caution">
    <text evidence="1">The sequence shown here is derived from an EMBL/GenBank/DDBJ whole genome shotgun (WGS) entry which is preliminary data.</text>
</comment>
<evidence type="ECO:0000313" key="2">
    <source>
        <dbReference type="EMBL" id="EPY33440.1"/>
    </source>
</evidence>
<dbReference type="EMBL" id="ATMH01002217">
    <property type="protein sequence ID" value="EPY33440.1"/>
    <property type="molecule type" value="Genomic_DNA"/>
</dbReference>
<gene>
    <name evidence="2" type="ORF">STCU_02217</name>
    <name evidence="1" type="ORF">STCU_03177</name>
</gene>
<dbReference type="PANTHER" id="PTHR37327">
    <property type="entry name" value="CHROMOSOME 1, WHOLE GENOME SHOTGUN SEQUENCE"/>
    <property type="match status" value="1"/>
</dbReference>
<reference evidence="1" key="2">
    <citation type="submission" date="2013-03" db="EMBL/GenBank/DDBJ databases">
        <authorList>
            <person name="Motta M.C.M."/>
            <person name="Martins A.C.A."/>
            <person name="Preta C.M.C.C."/>
            <person name="Silva R."/>
            <person name="de Souza S.S."/>
            <person name="Klein C.C."/>
            <person name="de Almeida L.G.P."/>
            <person name="Cunha O.L."/>
            <person name="Colabardini A.C."/>
            <person name="Lima B.A."/>
            <person name="Machado C.R."/>
            <person name="Soares C.M.A."/>
            <person name="de Menezes C.B.A."/>
            <person name="Bartolomeu D.C."/>
            <person name="Grisard E.C."/>
            <person name="Fantinatti-Garboggini F."/>
            <person name="Rodrigues-Luiz G.F."/>
            <person name="Wagner G."/>
            <person name="Goldman G.H."/>
            <person name="Fietto J.L.R."/>
            <person name="Ciapina L.P."/>
            <person name="Brocchi M."/>
            <person name="Elias M.C."/>
            <person name="Goldman M.H.S."/>
            <person name="Sagot M.-F."/>
            <person name="Pereira M."/>
            <person name="Stoco P.H."/>
            <person name="Teixeira S.M.R."/>
            <person name="de Mendonca-Neto R.P."/>
            <person name="Maciel T.E.F."/>
            <person name="Mendes T.A.O."/>
            <person name="Urmenyi T.P."/>
            <person name="Teixeira M.M.G."/>
            <person name="de Camargo E.F.P."/>
            <person name="de Sousa W."/>
            <person name="Schenkman S."/>
            <person name="de Vasconcelos A.T.R."/>
        </authorList>
    </citation>
    <scope>NUCLEOTIDE SEQUENCE</scope>
</reference>
<keyword evidence="3" id="KW-1185">Reference proteome</keyword>
<accession>S9USG7</accession>
<protein>
    <submittedName>
        <fullName evidence="1">Uncharacterized protein</fullName>
    </submittedName>
</protein>
<dbReference type="Proteomes" id="UP000015354">
    <property type="component" value="Unassembled WGS sequence"/>
</dbReference>